<organism evidence="1">
    <name type="scientific">viral metagenome</name>
    <dbReference type="NCBI Taxonomy" id="1070528"/>
    <lineage>
        <taxon>unclassified sequences</taxon>
        <taxon>metagenomes</taxon>
        <taxon>organismal metagenomes</taxon>
    </lineage>
</organism>
<proteinExistence type="predicted"/>
<dbReference type="EMBL" id="MN738810">
    <property type="protein sequence ID" value="QHS84653.1"/>
    <property type="molecule type" value="Genomic_DNA"/>
</dbReference>
<name>A0A6C0AYV3_9ZZZZ</name>
<dbReference type="AlphaFoldDB" id="A0A6C0AYV3"/>
<reference evidence="1" key="1">
    <citation type="journal article" date="2020" name="Nature">
        <title>Giant virus diversity and host interactions through global metagenomics.</title>
        <authorList>
            <person name="Schulz F."/>
            <person name="Roux S."/>
            <person name="Paez-Espino D."/>
            <person name="Jungbluth S."/>
            <person name="Walsh D.A."/>
            <person name="Denef V.J."/>
            <person name="McMahon K.D."/>
            <person name="Konstantinidis K.T."/>
            <person name="Eloe-Fadrosh E.A."/>
            <person name="Kyrpides N.C."/>
            <person name="Woyke T."/>
        </authorList>
    </citation>
    <scope>NUCLEOTIDE SEQUENCE</scope>
    <source>
        <strain evidence="1">GVMAG-S-ERX556022-25</strain>
    </source>
</reference>
<sequence>MDNNNILKQEKNKQDQINNLNNKKKEELDYITTMINAGIKPGTNEYKQTLEVYRNLQDDLIIFKLTN</sequence>
<accession>A0A6C0AYV3</accession>
<protein>
    <submittedName>
        <fullName evidence="1">Uncharacterized protein</fullName>
    </submittedName>
</protein>
<evidence type="ECO:0000313" key="1">
    <source>
        <dbReference type="EMBL" id="QHS84653.1"/>
    </source>
</evidence>